<dbReference type="InterPro" id="IPR024775">
    <property type="entry name" value="DinB-like"/>
</dbReference>
<evidence type="ECO:0000256" key="1">
    <source>
        <dbReference type="SAM" id="MobiDB-lite"/>
    </source>
</evidence>
<organism evidence="3 4">
    <name type="scientific">Streptomyces roseirectus</name>
    <dbReference type="NCBI Taxonomy" id="2768066"/>
    <lineage>
        <taxon>Bacteria</taxon>
        <taxon>Bacillati</taxon>
        <taxon>Actinomycetota</taxon>
        <taxon>Actinomycetes</taxon>
        <taxon>Kitasatosporales</taxon>
        <taxon>Streptomycetaceae</taxon>
        <taxon>Streptomyces</taxon>
    </lineage>
</organism>
<keyword evidence="4" id="KW-1185">Reference proteome</keyword>
<name>A0A7H0I7D7_9ACTN</name>
<gene>
    <name evidence="3" type="ORF">IAG44_03985</name>
</gene>
<dbReference type="Pfam" id="PF12867">
    <property type="entry name" value="DinB_2"/>
    <property type="match status" value="1"/>
</dbReference>
<dbReference type="EMBL" id="CP060828">
    <property type="protein sequence ID" value="QNP68703.1"/>
    <property type="molecule type" value="Genomic_DNA"/>
</dbReference>
<sequence length="196" mass="21709">MNVIAHTSQNRPPRTPPACPRCAFDPATCDRHTAPDLLRDTTTDWQHVLAGPDVTRSCAGTPAWTVLEHGCHVRDMCLLFRRQLDTMLGEPRNIAPSSEVTNSPTRYCDEDARQVAGELGRAATALADRLTALTADDWEREDPRLPDLRLTLGVLTRHLLHDIRHSLHDARRGIRAPDARTATATAHPQNNEDGHG</sequence>
<feature type="region of interest" description="Disordered" evidence="1">
    <location>
        <begin position="171"/>
        <end position="196"/>
    </location>
</feature>
<accession>A0A7H0I7D7</accession>
<dbReference type="Proteomes" id="UP000516052">
    <property type="component" value="Chromosome"/>
</dbReference>
<dbReference type="KEGG" id="sroi:IAG44_03985"/>
<dbReference type="Gene3D" id="1.20.120.450">
    <property type="entry name" value="dinb family like domain"/>
    <property type="match status" value="1"/>
</dbReference>
<dbReference type="SUPFAM" id="SSF109854">
    <property type="entry name" value="DinB/YfiT-like putative metalloenzymes"/>
    <property type="match status" value="1"/>
</dbReference>
<dbReference type="InterPro" id="IPR034660">
    <property type="entry name" value="DinB/YfiT-like"/>
</dbReference>
<dbReference type="RefSeq" id="WP_187745742.1">
    <property type="nucleotide sequence ID" value="NZ_CP060828.1"/>
</dbReference>
<evidence type="ECO:0000259" key="2">
    <source>
        <dbReference type="Pfam" id="PF12867"/>
    </source>
</evidence>
<reference evidence="3 4" key="1">
    <citation type="submission" date="2020-08" db="EMBL/GenBank/DDBJ databases">
        <title>A novel species.</title>
        <authorList>
            <person name="Gao J."/>
        </authorList>
    </citation>
    <scope>NUCLEOTIDE SEQUENCE [LARGE SCALE GENOMIC DNA]</scope>
    <source>
        <strain evidence="3 4">CRXT-G-22</strain>
    </source>
</reference>
<evidence type="ECO:0000313" key="4">
    <source>
        <dbReference type="Proteomes" id="UP000516052"/>
    </source>
</evidence>
<protein>
    <recommendedName>
        <fullName evidence="2">DinB-like domain-containing protein</fullName>
    </recommendedName>
</protein>
<feature type="domain" description="DinB-like" evidence="2">
    <location>
        <begin position="60"/>
        <end position="161"/>
    </location>
</feature>
<dbReference type="AlphaFoldDB" id="A0A7H0I7D7"/>
<evidence type="ECO:0000313" key="3">
    <source>
        <dbReference type="EMBL" id="QNP68703.1"/>
    </source>
</evidence>
<proteinExistence type="predicted"/>